<sequence>MKRVNNIKPLLNKKTHYNSFIEGDRGRLLLNKARRTRWLKCVAVAGFILTGLIFFVLINMTRI</sequence>
<feature type="transmembrane region" description="Helical" evidence="1">
    <location>
        <begin position="38"/>
        <end position="58"/>
    </location>
</feature>
<name>A0ABV2SC98_9GAMM</name>
<evidence type="ECO:0000256" key="1">
    <source>
        <dbReference type="SAM" id="Phobius"/>
    </source>
</evidence>
<evidence type="ECO:0000313" key="2">
    <source>
        <dbReference type="EMBL" id="MET4754816.1"/>
    </source>
</evidence>
<keyword evidence="1" id="KW-0472">Membrane</keyword>
<evidence type="ECO:0000313" key="3">
    <source>
        <dbReference type="Proteomes" id="UP001549366"/>
    </source>
</evidence>
<dbReference type="EMBL" id="JBEWTB010000001">
    <property type="protein sequence ID" value="MET4754816.1"/>
    <property type="molecule type" value="Genomic_DNA"/>
</dbReference>
<keyword evidence="3" id="KW-1185">Reference proteome</keyword>
<keyword evidence="1" id="KW-0812">Transmembrane</keyword>
<organism evidence="2 3">
    <name type="scientific">Endozoicomonas lisbonensis</name>
    <dbReference type="NCBI Taxonomy" id="3120522"/>
    <lineage>
        <taxon>Bacteria</taxon>
        <taxon>Pseudomonadati</taxon>
        <taxon>Pseudomonadota</taxon>
        <taxon>Gammaproteobacteria</taxon>
        <taxon>Oceanospirillales</taxon>
        <taxon>Endozoicomonadaceae</taxon>
        <taxon>Endozoicomonas</taxon>
    </lineage>
</organism>
<keyword evidence="1" id="KW-1133">Transmembrane helix</keyword>
<gene>
    <name evidence="2" type="ORF">V5J35_000008</name>
</gene>
<reference evidence="2 3" key="1">
    <citation type="submission" date="2024-06" db="EMBL/GenBank/DDBJ databases">
        <title>Genomic Encyclopedia of Type Strains, Phase V (KMG-V): Genome sequencing to study the core and pangenomes of soil and plant-associated prokaryotes.</title>
        <authorList>
            <person name="Whitman W."/>
        </authorList>
    </citation>
    <scope>NUCLEOTIDE SEQUENCE [LARGE SCALE GENOMIC DNA]</scope>
    <source>
        <strain evidence="2 3">NE40</strain>
    </source>
</reference>
<protein>
    <submittedName>
        <fullName evidence="2">Type IV secretory pathway component VirB8</fullName>
    </submittedName>
</protein>
<comment type="caution">
    <text evidence="2">The sequence shown here is derived from an EMBL/GenBank/DDBJ whole genome shotgun (WGS) entry which is preliminary data.</text>
</comment>
<accession>A0ABV2SC98</accession>
<dbReference type="Proteomes" id="UP001549366">
    <property type="component" value="Unassembled WGS sequence"/>
</dbReference>
<proteinExistence type="predicted"/>